<sequence>MNHQIKTYAIVILAVLTTFAFSSCDGGTSGKSTSKEVAVKEKRAEAGCGGCSSAQKSDAPVKVYYFHATRRCATCQAVEKVSKEAIKNAFGEKVTFISVNKDTEKDNPMIEKYHISGQKLLVIQGDKVEDLTNLAFMNARTHPEKLESKLVKTIQDKL</sequence>
<name>A0AC61NRC2_9BACT</name>
<gene>
    <name evidence="1" type="ORF">K4L44_07815</name>
</gene>
<reference evidence="1" key="1">
    <citation type="submission" date="2021-08" db="EMBL/GenBank/DDBJ databases">
        <title>Novel anaerobic bacterium isolated from sea squirt in East Sea, Republic of Korea.</title>
        <authorList>
            <person name="Nguyen T.H."/>
            <person name="Li Z."/>
            <person name="Lee Y.-J."/>
            <person name="Ko J."/>
            <person name="Kim S.-G."/>
        </authorList>
    </citation>
    <scope>NUCLEOTIDE SEQUENCE</scope>
    <source>
        <strain evidence="1">KCTC 25031</strain>
    </source>
</reference>
<protein>
    <submittedName>
        <fullName evidence="1">Nitrophenyl compound nitroreductase subunit ArsF family protein</fullName>
    </submittedName>
</protein>
<keyword evidence="2" id="KW-1185">Reference proteome</keyword>
<evidence type="ECO:0000313" key="1">
    <source>
        <dbReference type="EMBL" id="QZE15729.1"/>
    </source>
</evidence>
<evidence type="ECO:0000313" key="2">
    <source>
        <dbReference type="Proteomes" id="UP000826212"/>
    </source>
</evidence>
<organism evidence="1 2">
    <name type="scientific">Halosquirtibacter laminarini</name>
    <dbReference type="NCBI Taxonomy" id="3374600"/>
    <lineage>
        <taxon>Bacteria</taxon>
        <taxon>Pseudomonadati</taxon>
        <taxon>Bacteroidota</taxon>
        <taxon>Bacteroidia</taxon>
        <taxon>Marinilabiliales</taxon>
        <taxon>Prolixibacteraceae</taxon>
        <taxon>Halosquirtibacter</taxon>
    </lineage>
</organism>
<dbReference type="EMBL" id="CP081303">
    <property type="protein sequence ID" value="QZE15729.1"/>
    <property type="molecule type" value="Genomic_DNA"/>
</dbReference>
<accession>A0AC61NRC2</accession>
<dbReference type="Proteomes" id="UP000826212">
    <property type="component" value="Chromosome"/>
</dbReference>
<proteinExistence type="predicted"/>